<dbReference type="HAMAP" id="MF_00057">
    <property type="entry name" value="KdsB"/>
    <property type="match status" value="1"/>
</dbReference>
<dbReference type="FunFam" id="3.90.550.10:FF:000011">
    <property type="entry name" value="3-deoxy-manno-octulosonate cytidylyltransferase"/>
    <property type="match status" value="1"/>
</dbReference>
<reference evidence="6" key="1">
    <citation type="submission" date="2020-10" db="EMBL/GenBank/DDBJ databases">
        <authorList>
            <person name="Gilroy R."/>
        </authorList>
    </citation>
    <scope>NUCLEOTIDE SEQUENCE</scope>
    <source>
        <strain evidence="6">CHK152-2871</strain>
    </source>
</reference>
<evidence type="ECO:0000313" key="7">
    <source>
        <dbReference type="Proteomes" id="UP000886865"/>
    </source>
</evidence>
<comment type="catalytic activity">
    <reaction evidence="5">
        <text>3-deoxy-alpha-D-manno-oct-2-ulosonate + CTP = CMP-3-deoxy-beta-D-manno-octulosonate + diphosphate</text>
        <dbReference type="Rhea" id="RHEA:23448"/>
        <dbReference type="ChEBI" id="CHEBI:33019"/>
        <dbReference type="ChEBI" id="CHEBI:37563"/>
        <dbReference type="ChEBI" id="CHEBI:85986"/>
        <dbReference type="ChEBI" id="CHEBI:85987"/>
        <dbReference type="EC" id="2.7.7.38"/>
    </reaction>
</comment>
<dbReference type="GO" id="GO:0016020">
    <property type="term" value="C:membrane"/>
    <property type="evidence" value="ECO:0007669"/>
    <property type="project" value="UniProtKB-SubCell"/>
</dbReference>
<dbReference type="GO" id="GO:0005829">
    <property type="term" value="C:cytosol"/>
    <property type="evidence" value="ECO:0007669"/>
    <property type="project" value="TreeGrafter"/>
</dbReference>
<dbReference type="Pfam" id="PF02348">
    <property type="entry name" value="CTP_transf_3"/>
    <property type="match status" value="1"/>
</dbReference>
<dbReference type="SUPFAM" id="SSF53448">
    <property type="entry name" value="Nucleotide-diphospho-sugar transferases"/>
    <property type="match status" value="1"/>
</dbReference>
<dbReference type="InterPro" id="IPR029044">
    <property type="entry name" value="Nucleotide-diphossugar_trans"/>
</dbReference>
<sequence>MKKTVIIIPARYSSTRLCGKLLIEVDSKPIIQWVWEAAKKSKLADEIIIATDSELIFNKAKDFGANVEMTSVEHKSGSDRICEVAKRHSEYDYILNMQGDEPQITPEVIDLAISTLTKNDCDISTLVRQITDIEQIQDPNCVKCVFDNDFNALYFSRCPIPYERNKGEANYYAHIGIYGYKRESLIKMTSLEQSDLEKAESLEQLRALKNGMKIKVAITKLNPIGIDTQRDLNRFKNIVEKK</sequence>
<name>A0A9D1FIR0_9BACT</name>
<evidence type="ECO:0000256" key="3">
    <source>
        <dbReference type="ARBA" id="ARBA00022695"/>
    </source>
</evidence>
<proteinExistence type="inferred from homology"/>
<dbReference type="AlphaFoldDB" id="A0A9D1FIR0"/>
<comment type="caution">
    <text evidence="6">The sequence shown here is derived from an EMBL/GenBank/DDBJ whole genome shotgun (WGS) entry which is preliminary data.</text>
</comment>
<evidence type="ECO:0000256" key="4">
    <source>
        <dbReference type="ARBA" id="ARBA00022985"/>
    </source>
</evidence>
<dbReference type="Gene3D" id="3.90.550.10">
    <property type="entry name" value="Spore Coat Polysaccharide Biosynthesis Protein SpsA, Chain A"/>
    <property type="match status" value="1"/>
</dbReference>
<dbReference type="EMBL" id="DVJQ01000048">
    <property type="protein sequence ID" value="HIS74464.1"/>
    <property type="molecule type" value="Genomic_DNA"/>
</dbReference>
<comment type="pathway">
    <text evidence="5">Nucleotide-sugar biosynthesis; CMP-3-deoxy-D-manno-octulosonate biosynthesis; CMP-3-deoxy-D-manno-octulosonate from 3-deoxy-D-manno-octulosonate and CTP: step 1/1.</text>
</comment>
<dbReference type="NCBIfam" id="NF003952">
    <property type="entry name" value="PRK05450.1-5"/>
    <property type="match status" value="1"/>
</dbReference>
<keyword evidence="4 5" id="KW-0448">Lipopolysaccharide biosynthesis</keyword>
<comment type="subcellular location">
    <subcellularLocation>
        <location evidence="5">Cytoplasm</location>
    </subcellularLocation>
    <subcellularLocation>
        <location evidence="1">Membrane</location>
    </subcellularLocation>
</comment>
<keyword evidence="3 5" id="KW-0548">Nucleotidyltransferase</keyword>
<keyword evidence="2 5" id="KW-0808">Transferase</keyword>
<dbReference type="Proteomes" id="UP000886865">
    <property type="component" value="Unassembled WGS sequence"/>
</dbReference>
<dbReference type="GO" id="GO:0009103">
    <property type="term" value="P:lipopolysaccharide biosynthetic process"/>
    <property type="evidence" value="ECO:0007669"/>
    <property type="project" value="UniProtKB-UniRule"/>
</dbReference>
<comment type="similarity">
    <text evidence="5">Belongs to the KdsB family.</text>
</comment>
<dbReference type="PANTHER" id="PTHR42866">
    <property type="entry name" value="3-DEOXY-MANNO-OCTULOSONATE CYTIDYLYLTRANSFERASE"/>
    <property type="match status" value="1"/>
</dbReference>
<dbReference type="GO" id="GO:0008690">
    <property type="term" value="F:3-deoxy-manno-octulosonate cytidylyltransferase activity"/>
    <property type="evidence" value="ECO:0007669"/>
    <property type="project" value="UniProtKB-UniRule"/>
</dbReference>
<dbReference type="NCBIfam" id="TIGR00466">
    <property type="entry name" value="kdsB"/>
    <property type="match status" value="1"/>
</dbReference>
<evidence type="ECO:0000256" key="2">
    <source>
        <dbReference type="ARBA" id="ARBA00022679"/>
    </source>
</evidence>
<keyword evidence="5" id="KW-0963">Cytoplasm</keyword>
<dbReference type="NCBIfam" id="NF009905">
    <property type="entry name" value="PRK13368.1"/>
    <property type="match status" value="1"/>
</dbReference>
<gene>
    <name evidence="5 6" type="primary">kdsB</name>
    <name evidence="6" type="ORF">IAA86_05555</name>
</gene>
<evidence type="ECO:0000256" key="1">
    <source>
        <dbReference type="ARBA" id="ARBA00004370"/>
    </source>
</evidence>
<reference evidence="6" key="2">
    <citation type="journal article" date="2021" name="PeerJ">
        <title>Extensive microbial diversity within the chicken gut microbiome revealed by metagenomics and culture.</title>
        <authorList>
            <person name="Gilroy R."/>
            <person name="Ravi A."/>
            <person name="Getino M."/>
            <person name="Pursley I."/>
            <person name="Horton D.L."/>
            <person name="Alikhan N.F."/>
            <person name="Baker D."/>
            <person name="Gharbi K."/>
            <person name="Hall N."/>
            <person name="Watson M."/>
            <person name="Adriaenssens E.M."/>
            <person name="Foster-Nyarko E."/>
            <person name="Jarju S."/>
            <person name="Secka A."/>
            <person name="Antonio M."/>
            <person name="Oren A."/>
            <person name="Chaudhuri R.R."/>
            <person name="La Ragione R."/>
            <person name="Hildebrand F."/>
            <person name="Pallen M.J."/>
        </authorList>
    </citation>
    <scope>NUCLEOTIDE SEQUENCE</scope>
    <source>
        <strain evidence="6">CHK152-2871</strain>
    </source>
</reference>
<dbReference type="CDD" id="cd02517">
    <property type="entry name" value="CMP-KDO-Synthetase"/>
    <property type="match status" value="1"/>
</dbReference>
<organism evidence="6 7">
    <name type="scientific">Candidatus Galligastranaerophilus intestinavium</name>
    <dbReference type="NCBI Taxonomy" id="2840836"/>
    <lineage>
        <taxon>Bacteria</taxon>
        <taxon>Candidatus Galligastranaerophilus</taxon>
    </lineage>
</organism>
<protein>
    <recommendedName>
        <fullName evidence="5">3-deoxy-manno-octulosonate cytidylyltransferase</fullName>
        <ecNumber evidence="5">2.7.7.38</ecNumber>
    </recommendedName>
    <alternativeName>
        <fullName evidence="5">CMP-2-keto-3-deoxyoctulosonic acid synthase</fullName>
        <shortName evidence="5">CKS</shortName>
        <shortName evidence="5">CMP-KDO synthase</shortName>
    </alternativeName>
</protein>
<dbReference type="InterPro" id="IPR003329">
    <property type="entry name" value="Cytidylyl_trans"/>
</dbReference>
<dbReference type="EC" id="2.7.7.38" evidence="5"/>
<evidence type="ECO:0000256" key="5">
    <source>
        <dbReference type="HAMAP-Rule" id="MF_00057"/>
    </source>
</evidence>
<dbReference type="GO" id="GO:0033468">
    <property type="term" value="P:CMP-keto-3-deoxy-D-manno-octulosonic acid biosynthetic process"/>
    <property type="evidence" value="ECO:0007669"/>
    <property type="project" value="UniProtKB-UniRule"/>
</dbReference>
<evidence type="ECO:0000313" key="6">
    <source>
        <dbReference type="EMBL" id="HIS74464.1"/>
    </source>
</evidence>
<dbReference type="InterPro" id="IPR004528">
    <property type="entry name" value="KdsB"/>
</dbReference>
<dbReference type="PANTHER" id="PTHR42866:SF2">
    <property type="entry name" value="3-DEOXY-MANNO-OCTULOSONATE CYTIDYLYLTRANSFERASE, MITOCHONDRIAL"/>
    <property type="match status" value="1"/>
</dbReference>
<accession>A0A9D1FIR0</accession>
<dbReference type="NCBIfam" id="NF003950">
    <property type="entry name" value="PRK05450.1-3"/>
    <property type="match status" value="1"/>
</dbReference>
<comment type="function">
    <text evidence="5">Activates KDO (a required 8-carbon sugar) for incorporation into bacterial lipopolysaccharide in Gram-negative bacteria.</text>
</comment>